<protein>
    <submittedName>
        <fullName evidence="1">Zf-RVT domain-containing protein</fullName>
    </submittedName>
</protein>
<reference evidence="2" key="1">
    <citation type="submission" date="2016-04" db="EMBL/GenBank/DDBJ databases">
        <title>Cephalotus genome sequencing.</title>
        <authorList>
            <person name="Fukushima K."/>
            <person name="Hasebe M."/>
            <person name="Fang X."/>
        </authorList>
    </citation>
    <scope>NUCLEOTIDE SEQUENCE [LARGE SCALE GENOMIC DNA]</scope>
    <source>
        <strain evidence="2">cv. St1</strain>
    </source>
</reference>
<proteinExistence type="predicted"/>
<dbReference type="EMBL" id="BDDD01002265">
    <property type="protein sequence ID" value="GAV80811.1"/>
    <property type="molecule type" value="Genomic_DNA"/>
</dbReference>
<dbReference type="AlphaFoldDB" id="A0A1Q3CL47"/>
<dbReference type="OrthoDB" id="1744872at2759"/>
<organism evidence="1 2">
    <name type="scientific">Cephalotus follicularis</name>
    <name type="common">Albany pitcher plant</name>
    <dbReference type="NCBI Taxonomy" id="3775"/>
    <lineage>
        <taxon>Eukaryota</taxon>
        <taxon>Viridiplantae</taxon>
        <taxon>Streptophyta</taxon>
        <taxon>Embryophyta</taxon>
        <taxon>Tracheophyta</taxon>
        <taxon>Spermatophyta</taxon>
        <taxon>Magnoliopsida</taxon>
        <taxon>eudicotyledons</taxon>
        <taxon>Gunneridae</taxon>
        <taxon>Pentapetalae</taxon>
        <taxon>rosids</taxon>
        <taxon>fabids</taxon>
        <taxon>Oxalidales</taxon>
        <taxon>Cephalotaceae</taxon>
        <taxon>Cephalotus</taxon>
    </lineage>
</organism>
<name>A0A1Q3CL47_CEPFO</name>
<dbReference type="Proteomes" id="UP000187406">
    <property type="component" value="Unassembled WGS sequence"/>
</dbReference>
<accession>A0A1Q3CL47</accession>
<feature type="non-terminal residue" evidence="1">
    <location>
        <position position="1"/>
    </location>
</feature>
<sequence length="105" mass="12574">QIFLWKVNHNKLLTNQVRLRHLLTISPQYSRCMADVENCVHILRECHPSNGTWQSLDYSHHDSSFHSSKLFTWTKFNANHVDLDWKYMFVIALWSLWKAQTGWIC</sequence>
<keyword evidence="2" id="KW-1185">Reference proteome</keyword>
<gene>
    <name evidence="1" type="ORF">CFOL_v3_24271</name>
</gene>
<dbReference type="InParanoid" id="A0A1Q3CL47"/>
<evidence type="ECO:0000313" key="1">
    <source>
        <dbReference type="EMBL" id="GAV80811.1"/>
    </source>
</evidence>
<comment type="caution">
    <text evidence="1">The sequence shown here is derived from an EMBL/GenBank/DDBJ whole genome shotgun (WGS) entry which is preliminary data.</text>
</comment>
<evidence type="ECO:0000313" key="2">
    <source>
        <dbReference type="Proteomes" id="UP000187406"/>
    </source>
</evidence>